<keyword evidence="3 5" id="KW-1133">Transmembrane helix</keyword>
<dbReference type="Proteomes" id="UP000664521">
    <property type="component" value="Unassembled WGS sequence"/>
</dbReference>
<dbReference type="EMBL" id="CAJPDS010000134">
    <property type="protein sequence ID" value="CAF9939631.1"/>
    <property type="molecule type" value="Genomic_DNA"/>
</dbReference>
<name>A0A8H3PEQ2_9LECA</name>
<dbReference type="GO" id="GO:0042147">
    <property type="term" value="P:retrograde transport, endosome to Golgi"/>
    <property type="evidence" value="ECO:0007669"/>
    <property type="project" value="TreeGrafter"/>
</dbReference>
<feature type="transmembrane region" description="Helical" evidence="5">
    <location>
        <begin position="72"/>
        <end position="89"/>
    </location>
</feature>
<dbReference type="GO" id="GO:0016020">
    <property type="term" value="C:membrane"/>
    <property type="evidence" value="ECO:0007669"/>
    <property type="project" value="UniProtKB-SubCell"/>
</dbReference>
<comment type="subcellular location">
    <subcellularLocation>
        <location evidence="1">Membrane</location>
        <topology evidence="1">Multi-pass membrane protein</topology>
    </subcellularLocation>
</comment>
<evidence type="ECO:0000313" key="6">
    <source>
        <dbReference type="EMBL" id="CAF9939631.1"/>
    </source>
</evidence>
<dbReference type="FunFam" id="1.20.1280.290:FF:000005">
    <property type="entry name" value="PQ-loop repeat-containing protein 1"/>
    <property type="match status" value="1"/>
</dbReference>
<sequence length="206" mass="23604">MLTASILKVFYWPGARYDIALFVQAMIMIVVQMILLKVSLDNRPSWRGEGPFAPKADGRPFNFWRWRLQRPYWEYLLVLILTLLVFHTFNQPATASSYTKTIGYLGLAIEATLPLPQIFANYRAQSCKGFRVSVLANWLIGDTMKISYYLASEREKVPWAFKMCGIFQACCDACLGAQYFIYGNGQEEKYRAGEAEMSVSRDVRSS</sequence>
<dbReference type="GO" id="GO:0005768">
    <property type="term" value="C:endosome"/>
    <property type="evidence" value="ECO:0007669"/>
    <property type="project" value="TreeGrafter"/>
</dbReference>
<dbReference type="GO" id="GO:0045332">
    <property type="term" value="P:phospholipid translocation"/>
    <property type="evidence" value="ECO:0007669"/>
    <property type="project" value="TreeGrafter"/>
</dbReference>
<dbReference type="OrthoDB" id="292213at2759"/>
<dbReference type="PANTHER" id="PTHR14856">
    <property type="entry name" value="PQ-LOOP REPEAT-CONTAINING PROTEIN 1-LIKE PROTEIN"/>
    <property type="match status" value="1"/>
</dbReference>
<keyword evidence="7" id="KW-1185">Reference proteome</keyword>
<evidence type="ECO:0000313" key="7">
    <source>
        <dbReference type="Proteomes" id="UP000664521"/>
    </source>
</evidence>
<dbReference type="PANTHER" id="PTHR14856:SF9">
    <property type="entry name" value="PQ-LOOP REPEAT-CONTAINING PROTEIN 1"/>
    <property type="match status" value="1"/>
</dbReference>
<keyword evidence="4 5" id="KW-0472">Membrane</keyword>
<comment type="caution">
    <text evidence="6">The sequence shown here is derived from an EMBL/GenBank/DDBJ whole genome shotgun (WGS) entry which is preliminary data.</text>
</comment>
<dbReference type="GO" id="GO:0005802">
    <property type="term" value="C:trans-Golgi network"/>
    <property type="evidence" value="ECO:0007669"/>
    <property type="project" value="TreeGrafter"/>
</dbReference>
<evidence type="ECO:0000256" key="4">
    <source>
        <dbReference type="ARBA" id="ARBA00023136"/>
    </source>
</evidence>
<protein>
    <recommendedName>
        <fullName evidence="8">PQ loop repeat protein</fullName>
    </recommendedName>
</protein>
<evidence type="ECO:0000256" key="2">
    <source>
        <dbReference type="ARBA" id="ARBA00022692"/>
    </source>
</evidence>
<evidence type="ECO:0000256" key="1">
    <source>
        <dbReference type="ARBA" id="ARBA00004141"/>
    </source>
</evidence>
<feature type="transmembrane region" description="Helical" evidence="5">
    <location>
        <begin position="19"/>
        <end position="38"/>
    </location>
</feature>
<evidence type="ECO:0000256" key="3">
    <source>
        <dbReference type="ARBA" id="ARBA00022989"/>
    </source>
</evidence>
<dbReference type="AlphaFoldDB" id="A0A8H3PEQ2"/>
<evidence type="ECO:0000256" key="5">
    <source>
        <dbReference type="SAM" id="Phobius"/>
    </source>
</evidence>
<keyword evidence="2 5" id="KW-0812">Transmembrane</keyword>
<evidence type="ECO:0008006" key="8">
    <source>
        <dbReference type="Google" id="ProtNLM"/>
    </source>
</evidence>
<reference evidence="6" key="1">
    <citation type="submission" date="2021-03" db="EMBL/GenBank/DDBJ databases">
        <authorList>
            <person name="Tagirdzhanova G."/>
        </authorList>
    </citation>
    <scope>NUCLEOTIDE SEQUENCE</scope>
</reference>
<dbReference type="InterPro" id="IPR006603">
    <property type="entry name" value="PQ-loop_rpt"/>
</dbReference>
<accession>A0A8H3PEQ2</accession>
<organism evidence="6 7">
    <name type="scientific">Heterodermia speciosa</name>
    <dbReference type="NCBI Taxonomy" id="116794"/>
    <lineage>
        <taxon>Eukaryota</taxon>
        <taxon>Fungi</taxon>
        <taxon>Dikarya</taxon>
        <taxon>Ascomycota</taxon>
        <taxon>Pezizomycotina</taxon>
        <taxon>Lecanoromycetes</taxon>
        <taxon>OSLEUM clade</taxon>
        <taxon>Lecanoromycetidae</taxon>
        <taxon>Caliciales</taxon>
        <taxon>Physciaceae</taxon>
        <taxon>Heterodermia</taxon>
    </lineage>
</organism>
<dbReference type="InterPro" id="IPR052241">
    <property type="entry name" value="SLC66/Scramblase_ANY1"/>
</dbReference>
<gene>
    <name evidence="6" type="ORF">HETSPECPRED_001838</name>
</gene>
<dbReference type="Gene3D" id="1.20.1280.290">
    <property type="match status" value="1"/>
</dbReference>
<dbReference type="GO" id="GO:0005829">
    <property type="term" value="C:cytosol"/>
    <property type="evidence" value="ECO:0007669"/>
    <property type="project" value="GOC"/>
</dbReference>
<dbReference type="SMART" id="SM00679">
    <property type="entry name" value="CTNS"/>
    <property type="match status" value="1"/>
</dbReference>
<proteinExistence type="predicted"/>
<dbReference type="Pfam" id="PF04193">
    <property type="entry name" value="PQ-loop"/>
    <property type="match status" value="1"/>
</dbReference>